<dbReference type="InterPro" id="IPR026992">
    <property type="entry name" value="DIOX_N"/>
</dbReference>
<proteinExistence type="predicted"/>
<evidence type="ECO:0000259" key="4">
    <source>
        <dbReference type="Pfam" id="PF03171"/>
    </source>
</evidence>
<keyword evidence="1" id="KW-0479">Metal-binding</keyword>
<evidence type="ECO:0000256" key="1">
    <source>
        <dbReference type="ARBA" id="ARBA00022723"/>
    </source>
</evidence>
<feature type="domain" description="Isopenicillin N synthase-like Fe(2+) 2OG dioxygenase" evidence="4">
    <location>
        <begin position="226"/>
        <end position="259"/>
    </location>
</feature>
<keyword evidence="2" id="KW-0408">Iron</keyword>
<name>A0ABR2NH67_9ROSI</name>
<dbReference type="InterPro" id="IPR050295">
    <property type="entry name" value="Plant_2OG-oxidoreductases"/>
</dbReference>
<evidence type="ECO:0000313" key="6">
    <source>
        <dbReference type="EMBL" id="KAK8975529.1"/>
    </source>
</evidence>
<gene>
    <name evidence="6" type="ORF">V6N11_034537</name>
</gene>
<evidence type="ECO:0000256" key="3">
    <source>
        <dbReference type="SAM" id="MobiDB-lite"/>
    </source>
</evidence>
<dbReference type="InterPro" id="IPR044861">
    <property type="entry name" value="IPNS-like_FE2OG_OXY"/>
</dbReference>
<organism evidence="6 7">
    <name type="scientific">Hibiscus sabdariffa</name>
    <name type="common">roselle</name>
    <dbReference type="NCBI Taxonomy" id="183260"/>
    <lineage>
        <taxon>Eukaryota</taxon>
        <taxon>Viridiplantae</taxon>
        <taxon>Streptophyta</taxon>
        <taxon>Embryophyta</taxon>
        <taxon>Tracheophyta</taxon>
        <taxon>Spermatophyta</taxon>
        <taxon>Magnoliopsida</taxon>
        <taxon>eudicotyledons</taxon>
        <taxon>Gunneridae</taxon>
        <taxon>Pentapetalae</taxon>
        <taxon>rosids</taxon>
        <taxon>malvids</taxon>
        <taxon>Malvales</taxon>
        <taxon>Malvaceae</taxon>
        <taxon>Malvoideae</taxon>
        <taxon>Hibiscus</taxon>
    </lineage>
</organism>
<reference evidence="6 7" key="1">
    <citation type="journal article" date="2024" name="G3 (Bethesda)">
        <title>Genome assembly of Hibiscus sabdariffa L. provides insights into metabolisms of medicinal natural products.</title>
        <authorList>
            <person name="Kim T."/>
        </authorList>
    </citation>
    <scope>NUCLEOTIDE SEQUENCE [LARGE SCALE GENOMIC DNA]</scope>
    <source>
        <strain evidence="6">TK-2024</strain>
        <tissue evidence="6">Old leaves</tissue>
    </source>
</reference>
<dbReference type="EMBL" id="JBBPBN010000144">
    <property type="protein sequence ID" value="KAK8975529.1"/>
    <property type="molecule type" value="Genomic_DNA"/>
</dbReference>
<comment type="caution">
    <text evidence="6">The sequence shown here is derived from an EMBL/GenBank/DDBJ whole genome shotgun (WGS) entry which is preliminary data.</text>
</comment>
<evidence type="ECO:0000259" key="5">
    <source>
        <dbReference type="Pfam" id="PF14226"/>
    </source>
</evidence>
<dbReference type="Proteomes" id="UP001396334">
    <property type="component" value="Unassembled WGS sequence"/>
</dbReference>
<dbReference type="SUPFAM" id="SSF51197">
    <property type="entry name" value="Clavaminate synthase-like"/>
    <property type="match status" value="1"/>
</dbReference>
<keyword evidence="7" id="KW-1185">Reference proteome</keyword>
<dbReference type="Pfam" id="PF03171">
    <property type="entry name" value="2OG-FeII_Oxy"/>
    <property type="match status" value="1"/>
</dbReference>
<sequence>MSPAMAMTNDDAKETDEFQKGVKHLLENGVRKLPDKYILPISDRPNVDKEQPITAESRLKVPIIDFAELQGPNRSQVLNSLSFACEEYGFFQVVNHGIPIEVTRSMVDVSARFFGQPYEERSKYMSSNMASTVRYGTSWNQNKDAVFCWRDFLKLVCHPLSDSDVLPHWPSSPMDFRERAANYAKETKYLFLRIMEAILETLGLWGATKDDKTPENGDILKQLDDGSQLMVIFSNGRYKSVLHRVFVNPAKPRLSVASLHSLPFDCMVRPSPKLIDDTNPRRYKHTDFATFLEYISTCEPKGKSFLESRKLT</sequence>
<feature type="domain" description="Non-haem dioxygenase N-terminal" evidence="5">
    <location>
        <begin position="61"/>
        <end position="171"/>
    </location>
</feature>
<dbReference type="PANTHER" id="PTHR47991">
    <property type="entry name" value="OXOGLUTARATE/IRON-DEPENDENT DIOXYGENASE"/>
    <property type="match status" value="1"/>
</dbReference>
<dbReference type="InterPro" id="IPR027443">
    <property type="entry name" value="IPNS-like_sf"/>
</dbReference>
<evidence type="ECO:0000313" key="7">
    <source>
        <dbReference type="Proteomes" id="UP001396334"/>
    </source>
</evidence>
<feature type="region of interest" description="Disordered" evidence="3">
    <location>
        <begin position="1"/>
        <end position="20"/>
    </location>
</feature>
<evidence type="ECO:0000256" key="2">
    <source>
        <dbReference type="ARBA" id="ARBA00023004"/>
    </source>
</evidence>
<protein>
    <submittedName>
        <fullName evidence="6">Uncharacterized protein</fullName>
    </submittedName>
</protein>
<dbReference type="Gene3D" id="2.60.120.330">
    <property type="entry name" value="B-lactam Antibiotic, Isopenicillin N Synthase, Chain"/>
    <property type="match status" value="2"/>
</dbReference>
<feature type="compositionally biased region" description="Basic and acidic residues" evidence="3">
    <location>
        <begin position="10"/>
        <end position="20"/>
    </location>
</feature>
<dbReference type="Pfam" id="PF14226">
    <property type="entry name" value="DIOX_N"/>
    <property type="match status" value="1"/>
</dbReference>
<accession>A0ABR2NH67</accession>